<evidence type="ECO:0000256" key="8">
    <source>
        <dbReference type="ARBA" id="ARBA00022737"/>
    </source>
</evidence>
<evidence type="ECO:0000256" key="14">
    <source>
        <dbReference type="ARBA" id="ARBA00023180"/>
    </source>
</evidence>
<evidence type="ECO:0000313" key="19">
    <source>
        <dbReference type="EMBL" id="KAF0900496.1"/>
    </source>
</evidence>
<dbReference type="Pfam" id="PF00337">
    <property type="entry name" value="Gal-bind_lectin"/>
    <property type="match status" value="1"/>
</dbReference>
<name>A0A6G1CK27_9ORYZ</name>
<dbReference type="SUPFAM" id="SSF48264">
    <property type="entry name" value="Cytochrome P450"/>
    <property type="match status" value="1"/>
</dbReference>
<dbReference type="InterPro" id="IPR036396">
    <property type="entry name" value="Cyt_P450_sf"/>
</dbReference>
<feature type="repeat" description="PPR" evidence="17">
    <location>
        <begin position="597"/>
        <end position="631"/>
    </location>
</feature>
<evidence type="ECO:0000256" key="17">
    <source>
        <dbReference type="PROSITE-ProRule" id="PRU00708"/>
    </source>
</evidence>
<comment type="caution">
    <text evidence="19">The sequence shown here is derived from an EMBL/GenBank/DDBJ whole genome shotgun (WGS) entry which is preliminary data.</text>
</comment>
<dbReference type="SUPFAM" id="SSF49899">
    <property type="entry name" value="Concanavalin A-like lectins/glucanases"/>
    <property type="match status" value="1"/>
</dbReference>
<dbReference type="GO" id="GO:0016705">
    <property type="term" value="F:oxidoreductase activity, acting on paired donors, with incorporation or reduction of molecular oxygen"/>
    <property type="evidence" value="ECO:0007669"/>
    <property type="project" value="InterPro"/>
</dbReference>
<dbReference type="PANTHER" id="PTHR47926:SF404">
    <property type="entry name" value="(PPR) REPEAT-CONTAINING PROTEIN, PUTATIVE-RELATED"/>
    <property type="match status" value="1"/>
</dbReference>
<evidence type="ECO:0000256" key="6">
    <source>
        <dbReference type="ARBA" id="ARBA00022679"/>
    </source>
</evidence>
<dbReference type="FunFam" id="3.90.550.50:FF:000005">
    <property type="entry name" value="Hydroxyproline O-galactosyltransferase"/>
    <property type="match status" value="1"/>
</dbReference>
<dbReference type="GO" id="GO:0030246">
    <property type="term" value="F:carbohydrate binding"/>
    <property type="evidence" value="ECO:0007669"/>
    <property type="project" value="InterPro"/>
</dbReference>
<evidence type="ECO:0000256" key="15">
    <source>
        <dbReference type="ARBA" id="ARBA00023211"/>
    </source>
</evidence>
<keyword evidence="10" id="KW-0735">Signal-anchor</keyword>
<dbReference type="PANTHER" id="PTHR47926">
    <property type="entry name" value="PENTATRICOPEPTIDE REPEAT-CONTAINING PROTEIN"/>
    <property type="match status" value="1"/>
</dbReference>
<keyword evidence="13" id="KW-0472">Membrane</keyword>
<comment type="subcellular location">
    <subcellularLocation>
        <location evidence="2">Golgi apparatus membrane</location>
        <topology evidence="2">Single-pass type II membrane protein</topology>
    </subcellularLocation>
</comment>
<comment type="pathway">
    <text evidence="3">Protein modification; protein glycosylation.</text>
</comment>
<keyword evidence="9" id="KW-0809">Transit peptide</keyword>
<evidence type="ECO:0000256" key="11">
    <source>
        <dbReference type="ARBA" id="ARBA00022989"/>
    </source>
</evidence>
<gene>
    <name evidence="19" type="ORF">E2562_032103</name>
</gene>
<dbReference type="InterPro" id="IPR001128">
    <property type="entry name" value="Cyt_P450"/>
</dbReference>
<dbReference type="InterPro" id="IPR013320">
    <property type="entry name" value="ConA-like_dom_sf"/>
</dbReference>
<feature type="repeat" description="PPR" evidence="17">
    <location>
        <begin position="535"/>
        <end position="569"/>
    </location>
</feature>
<organism evidence="19 20">
    <name type="scientific">Oryza meyeriana var. granulata</name>
    <dbReference type="NCBI Taxonomy" id="110450"/>
    <lineage>
        <taxon>Eukaryota</taxon>
        <taxon>Viridiplantae</taxon>
        <taxon>Streptophyta</taxon>
        <taxon>Embryophyta</taxon>
        <taxon>Tracheophyta</taxon>
        <taxon>Spermatophyta</taxon>
        <taxon>Magnoliopsida</taxon>
        <taxon>Liliopsida</taxon>
        <taxon>Poales</taxon>
        <taxon>Poaceae</taxon>
        <taxon>BOP clade</taxon>
        <taxon>Oryzoideae</taxon>
        <taxon>Oryzeae</taxon>
        <taxon>Oryzinae</taxon>
        <taxon>Oryza</taxon>
        <taxon>Oryza meyeriana</taxon>
    </lineage>
</organism>
<reference evidence="19 20" key="1">
    <citation type="submission" date="2019-11" db="EMBL/GenBank/DDBJ databases">
        <title>Whole genome sequence of Oryza granulata.</title>
        <authorList>
            <person name="Li W."/>
        </authorList>
    </citation>
    <scope>NUCLEOTIDE SEQUENCE [LARGE SCALE GENOMIC DNA]</scope>
    <source>
        <strain evidence="20">cv. Menghai</strain>
        <tissue evidence="19">Leaf</tissue>
    </source>
</reference>
<dbReference type="Pfam" id="PF13041">
    <property type="entry name" value="PPR_2"/>
    <property type="match status" value="3"/>
</dbReference>
<sequence>MADDAWALGLTAWEDAAAFAGDPWELAAVDTASTDKCPSAVSMRARGRVVFLPCGLAAGSSVTVVGTPRAAHKEYVPQLARMRQGDGTVLVSQFMVELQGLRAVDGEDPPRILHLNPRLRGDWSQRPIIEHNTCYRMQWGSAQRCDGSPPEDNEDKVDGFSKCEKWIRDDVVDTKESKTTSWLKRFIGRAKKPAMAWPFPFVEDRLFVLTIQAGVEGFHIYVGGRHVTSFPYRPGFTLEDATGLFVKGDVDVHSVYATALPMSHPSFSLQQVLEMSEKWRSWPLPKDPVFLFIGILSASNHFAERMAVRKTWMQSSEIRSSKVVARFFVALNSRKEVNVMLKKEAEYFGDIVILPFIDRYELVVLKTIAICEYGVQNLTAVHIMKCDDDTFVRVDVVVRHIKLNNGGRPLYMGNLNLLHRPLRTGKWTVTTEEWPEDIYPPYANGPGYVISGDIAKFIVSQHANQSLRLFKMEDVSMGLWVEKFNSTSPVKYSHSWKFCQYGCLENYYTAHYQSPRQMLCLWDKLLLFDQMPSRDVISWTALLTAYADGGDLASARLVFDDMPCRNAASWNALLSVYLRAALPRAAHALFYKMPAKNAVSYGAIISGLAKAGMLREAELVYEEMPRKWRDPVGSNALMSGYLRVGELAMALRVFEGMTVRDVISWSAMVDGLCKYGSVSDARRVFDAMPERNVVSWTSMIRGYVKRGMCRDGLLLFLYMRREGIQVNTVTLSVALDACAEASIAREGIQIHGLIISMGFELDVFLGDSLIIMYSRFGSMVDAERVFNCMQLKDIVSWNSLITGYVQHDMVEEAHVLFKLMPEKDTVSWTSMVVGFANRGWMRESVELFEQMPVKDEVAWTAIICSFITNGYYLSVVRWFCRMSQEGCKPNTITFSCLLSALASLAMLNQGRQAHAYSINMGWVFDSAVHTSLVSMYAKFGKLAEAHHVFSSISNPSLIAINSMITAFVHHGFVEDALNLFTKMQNDGYKPNHVTFLGILTGCVRAGLVQQGYRYFESMRPVYGVNPNPEHYTCMVDLLGRAGLFAEALKMINSMPLNDHSDAWAALLNASSIHSNLAFANTAAQKLLEKDPYDATVYKVLSKMFSSAGMKDEEMLKTVQLSNMAMSWKKLNRMRRRLPPGPPRWPIFGNLLQLSPLPHKDFARFCTKYGPLVYLRLGTIDAITTDDPEVIREILIRQDEVFASRPRTLAAVHLAYGCGDVALAPLGPNWKRMRRVCMEHLLTTKRLESFAARRALEAEHLCQFVWAKAQSGKPVNLREVLGAFSMNNVTRMLLGKQYFGLQSAGPGEAMEFMHITHELFWLLGLIYLGDYLPAWRWLDPYGCEKKMREVEKKVDDFHQKIIDEHRKAREAKKSVSLDDADDDSKGELDFVDVLLSLPGENGKEHMDDVEIKALMQANPLVAVAKPRLPPHMYARHGKQV</sequence>
<dbReference type="Pfam" id="PF01762">
    <property type="entry name" value="Galactosyl_T"/>
    <property type="match status" value="1"/>
</dbReference>
<dbReference type="Pfam" id="PF00067">
    <property type="entry name" value="p450"/>
    <property type="match status" value="1"/>
</dbReference>
<keyword evidence="15" id="KW-0464">Manganese</keyword>
<dbReference type="GO" id="GO:0020037">
    <property type="term" value="F:heme binding"/>
    <property type="evidence" value="ECO:0007669"/>
    <property type="project" value="InterPro"/>
</dbReference>
<keyword evidence="7" id="KW-0812">Transmembrane</keyword>
<accession>A0A6G1CK27</accession>
<dbReference type="InterPro" id="IPR002659">
    <property type="entry name" value="Glyco_trans_31"/>
</dbReference>
<dbReference type="UniPathway" id="UPA00378"/>
<dbReference type="NCBIfam" id="TIGR00756">
    <property type="entry name" value="PPR"/>
    <property type="match status" value="7"/>
</dbReference>
<dbReference type="FunFam" id="2.60.120.200:FF:000071">
    <property type="entry name" value="Hydroxyproline O-galactosyltransferase GALT2"/>
    <property type="match status" value="1"/>
</dbReference>
<dbReference type="SMART" id="SM00908">
    <property type="entry name" value="Gal-bind_lectin"/>
    <property type="match status" value="1"/>
</dbReference>
<dbReference type="CDD" id="cd00070">
    <property type="entry name" value="GLECT"/>
    <property type="match status" value="1"/>
</dbReference>
<evidence type="ECO:0000313" key="20">
    <source>
        <dbReference type="Proteomes" id="UP000479710"/>
    </source>
</evidence>
<dbReference type="GO" id="GO:0000139">
    <property type="term" value="C:Golgi membrane"/>
    <property type="evidence" value="ECO:0007669"/>
    <property type="project" value="UniProtKB-SubCell"/>
</dbReference>
<dbReference type="InterPro" id="IPR011990">
    <property type="entry name" value="TPR-like_helical_dom_sf"/>
</dbReference>
<evidence type="ECO:0000256" key="7">
    <source>
        <dbReference type="ARBA" id="ARBA00022692"/>
    </source>
</evidence>
<dbReference type="OrthoDB" id="1903086at2759"/>
<dbReference type="FunFam" id="1.25.40.10:FF:000606">
    <property type="entry name" value="Putative pentatricopeptide repeat-containing protein"/>
    <property type="match status" value="1"/>
</dbReference>
<evidence type="ECO:0000256" key="9">
    <source>
        <dbReference type="ARBA" id="ARBA00022946"/>
    </source>
</evidence>
<evidence type="ECO:0000256" key="3">
    <source>
        <dbReference type="ARBA" id="ARBA00004922"/>
    </source>
</evidence>
<dbReference type="InterPro" id="IPR001079">
    <property type="entry name" value="Galectin_CRD"/>
</dbReference>
<keyword evidence="11" id="KW-1133">Transmembrane helix</keyword>
<dbReference type="InterPro" id="IPR002885">
    <property type="entry name" value="PPR_rpt"/>
</dbReference>
<dbReference type="GO" id="GO:0003723">
    <property type="term" value="F:RNA binding"/>
    <property type="evidence" value="ECO:0007669"/>
    <property type="project" value="InterPro"/>
</dbReference>
<feature type="domain" description="Galectin" evidence="18">
    <location>
        <begin position="48"/>
        <end position="258"/>
    </location>
</feature>
<comment type="function">
    <text evidence="16">Possesses hydroxyproline O-galactosyltransferase activity. Transfers galactose from UDP-galactose to hydroxyproline residues in the arabinogalactan proteins (AGPs). Is specific for AGPs containing non-contiguous peptidyl hydroxyproline residues. Utilizes UDP-galactose solely as sugar donor. The addition of galactose onto the peptidyl hydroxyproline residues in AGP core proteins represents the first committed step in arabinogalactan polysaccharide addition. AGP glycans play essential roles in both vegetative and reproductive plant growth.</text>
</comment>
<dbReference type="EMBL" id="SPHZ02000009">
    <property type="protein sequence ID" value="KAF0900496.1"/>
    <property type="molecule type" value="Genomic_DNA"/>
</dbReference>
<dbReference type="Gene3D" id="1.10.630.10">
    <property type="entry name" value="Cytochrome P450"/>
    <property type="match status" value="1"/>
</dbReference>
<dbReference type="FunFam" id="1.25.40.10:FF:001212">
    <property type="entry name" value="Pentatricopeptide repeat-containing protein mitochondrial"/>
    <property type="match status" value="1"/>
</dbReference>
<dbReference type="Proteomes" id="UP000479710">
    <property type="component" value="Unassembled WGS sequence"/>
</dbReference>
<evidence type="ECO:0000256" key="4">
    <source>
        <dbReference type="ARBA" id="ARBA00008661"/>
    </source>
</evidence>
<feature type="repeat" description="PPR" evidence="17">
    <location>
        <begin position="661"/>
        <end position="695"/>
    </location>
</feature>
<dbReference type="Gene3D" id="2.60.120.200">
    <property type="match status" value="2"/>
</dbReference>
<dbReference type="Pfam" id="PF01535">
    <property type="entry name" value="PPR"/>
    <property type="match status" value="7"/>
</dbReference>
<evidence type="ECO:0000259" key="18">
    <source>
        <dbReference type="PROSITE" id="PS51304"/>
    </source>
</evidence>
<feature type="repeat" description="PPR" evidence="17">
    <location>
        <begin position="793"/>
        <end position="827"/>
    </location>
</feature>
<evidence type="ECO:0000256" key="1">
    <source>
        <dbReference type="ARBA" id="ARBA00001936"/>
    </source>
</evidence>
<evidence type="ECO:0000256" key="10">
    <source>
        <dbReference type="ARBA" id="ARBA00022968"/>
    </source>
</evidence>
<evidence type="ECO:0000256" key="12">
    <source>
        <dbReference type="ARBA" id="ARBA00023034"/>
    </source>
</evidence>
<dbReference type="InterPro" id="IPR046960">
    <property type="entry name" value="PPR_At4g14850-like_plant"/>
</dbReference>
<dbReference type="Gene3D" id="3.90.550.50">
    <property type="match status" value="1"/>
</dbReference>
<dbReference type="PROSITE" id="PS51304">
    <property type="entry name" value="GALECTIN"/>
    <property type="match status" value="1"/>
</dbReference>
<dbReference type="PROSITE" id="PS51375">
    <property type="entry name" value="PPR"/>
    <property type="match status" value="6"/>
</dbReference>
<dbReference type="GO" id="GO:1990714">
    <property type="term" value="F:hydroxyproline O-galactosyltransferase activity"/>
    <property type="evidence" value="ECO:0007669"/>
    <property type="project" value="UniProtKB-ARBA"/>
</dbReference>
<feature type="repeat" description="PPR" evidence="17">
    <location>
        <begin position="855"/>
        <end position="889"/>
    </location>
</feature>
<dbReference type="Gene3D" id="1.25.40.10">
    <property type="entry name" value="Tetratricopeptide repeat domain"/>
    <property type="match status" value="5"/>
</dbReference>
<keyword evidence="12" id="KW-0333">Golgi apparatus</keyword>
<evidence type="ECO:0000256" key="16">
    <source>
        <dbReference type="ARBA" id="ARBA00059439"/>
    </source>
</evidence>
<dbReference type="FunFam" id="1.25.40.10:FF:000090">
    <property type="entry name" value="Pentatricopeptide repeat-containing protein, chloroplastic"/>
    <property type="match status" value="1"/>
</dbReference>
<dbReference type="GO" id="GO:0005506">
    <property type="term" value="F:iron ion binding"/>
    <property type="evidence" value="ECO:0007669"/>
    <property type="project" value="InterPro"/>
</dbReference>
<keyword evidence="5" id="KW-0328">Glycosyltransferase</keyword>
<evidence type="ECO:0000256" key="5">
    <source>
        <dbReference type="ARBA" id="ARBA00022676"/>
    </source>
</evidence>
<proteinExistence type="inferred from homology"/>
<comment type="cofactor">
    <cofactor evidence="1">
        <name>Mn(2+)</name>
        <dbReference type="ChEBI" id="CHEBI:29035"/>
    </cofactor>
</comment>
<evidence type="ECO:0000256" key="13">
    <source>
        <dbReference type="ARBA" id="ARBA00023136"/>
    </source>
</evidence>
<dbReference type="GO" id="GO:0009451">
    <property type="term" value="P:RNA modification"/>
    <property type="evidence" value="ECO:0007669"/>
    <property type="project" value="InterPro"/>
</dbReference>
<evidence type="ECO:0000256" key="2">
    <source>
        <dbReference type="ARBA" id="ARBA00004323"/>
    </source>
</evidence>
<dbReference type="GO" id="GO:0010405">
    <property type="term" value="P:arabinogalactan protein metabolic process"/>
    <property type="evidence" value="ECO:0007669"/>
    <property type="project" value="UniProtKB-ARBA"/>
</dbReference>
<keyword evidence="8" id="KW-0677">Repeat</keyword>
<keyword evidence="6" id="KW-0808">Transferase</keyword>
<feature type="repeat" description="PPR" evidence="17">
    <location>
        <begin position="956"/>
        <end position="990"/>
    </location>
</feature>
<dbReference type="FunFam" id="2.60.120.200:FF:000147">
    <property type="entry name" value="Hydroxyproline O-galactosyltransferase GALT2"/>
    <property type="match status" value="1"/>
</dbReference>
<keyword evidence="14" id="KW-0325">Glycoprotein</keyword>
<dbReference type="Pfam" id="PF12854">
    <property type="entry name" value="PPR_1"/>
    <property type="match status" value="1"/>
</dbReference>
<protein>
    <recommendedName>
        <fullName evidence="18">Galectin domain-containing protein</fullName>
    </recommendedName>
</protein>
<keyword evidence="20" id="KW-1185">Reference proteome</keyword>
<comment type="similarity">
    <text evidence="4">Belongs to the glycosyltransferase 31 family.</text>
</comment>
<dbReference type="GO" id="GO:0004497">
    <property type="term" value="F:monooxygenase activity"/>
    <property type="evidence" value="ECO:0007669"/>
    <property type="project" value="InterPro"/>
</dbReference>